<sequence>MRSSALHLPAHAAPVEAAELSALDGGCCHGHDCAAPAGGRRGHHADRQDPACPWQHRHRKLCALGVDCPFYAPEA</sequence>
<dbReference type="Proteomes" id="UP000823906">
    <property type="component" value="Unassembled WGS sequence"/>
</dbReference>
<reference evidence="1" key="2">
    <citation type="submission" date="2021-04" db="EMBL/GenBank/DDBJ databases">
        <authorList>
            <person name="Gilroy R."/>
        </authorList>
    </citation>
    <scope>NUCLEOTIDE SEQUENCE</scope>
    <source>
        <strain evidence="1">ChiSjej5B23-2810</strain>
    </source>
</reference>
<gene>
    <name evidence="1" type="ORF">H9703_00525</name>
</gene>
<comment type="caution">
    <text evidence="1">The sequence shown here is derived from an EMBL/GenBank/DDBJ whole genome shotgun (WGS) entry which is preliminary data.</text>
</comment>
<organism evidence="1 2">
    <name type="scientific">Candidatus Faecalibacterium faecigallinarum</name>
    <dbReference type="NCBI Taxonomy" id="2838577"/>
    <lineage>
        <taxon>Bacteria</taxon>
        <taxon>Bacillati</taxon>
        <taxon>Bacillota</taxon>
        <taxon>Clostridia</taxon>
        <taxon>Eubacteriales</taxon>
        <taxon>Oscillospiraceae</taxon>
        <taxon>Faecalibacterium</taxon>
    </lineage>
</organism>
<dbReference type="AlphaFoldDB" id="A0A9D2P8K8"/>
<dbReference type="EMBL" id="DWWN01000003">
    <property type="protein sequence ID" value="HJC44619.1"/>
    <property type="molecule type" value="Genomic_DNA"/>
</dbReference>
<reference evidence="1" key="1">
    <citation type="journal article" date="2021" name="PeerJ">
        <title>Extensive microbial diversity within the chicken gut microbiome revealed by metagenomics and culture.</title>
        <authorList>
            <person name="Gilroy R."/>
            <person name="Ravi A."/>
            <person name="Getino M."/>
            <person name="Pursley I."/>
            <person name="Horton D.L."/>
            <person name="Alikhan N.F."/>
            <person name="Baker D."/>
            <person name="Gharbi K."/>
            <person name="Hall N."/>
            <person name="Watson M."/>
            <person name="Adriaenssens E.M."/>
            <person name="Foster-Nyarko E."/>
            <person name="Jarju S."/>
            <person name="Secka A."/>
            <person name="Antonio M."/>
            <person name="Oren A."/>
            <person name="Chaudhuri R.R."/>
            <person name="La Ragione R."/>
            <person name="Hildebrand F."/>
            <person name="Pallen M.J."/>
        </authorList>
    </citation>
    <scope>NUCLEOTIDE SEQUENCE</scope>
    <source>
        <strain evidence="1">ChiSjej5B23-2810</strain>
    </source>
</reference>
<evidence type="ECO:0000313" key="1">
    <source>
        <dbReference type="EMBL" id="HJC44619.1"/>
    </source>
</evidence>
<proteinExistence type="predicted"/>
<accession>A0A9D2P8K8</accession>
<name>A0A9D2P8K8_9FIRM</name>
<protein>
    <submittedName>
        <fullName evidence="1">Uncharacterized protein</fullName>
    </submittedName>
</protein>
<evidence type="ECO:0000313" key="2">
    <source>
        <dbReference type="Proteomes" id="UP000823906"/>
    </source>
</evidence>